<evidence type="ECO:0000313" key="1">
    <source>
        <dbReference type="EMBL" id="KAJ7187540.1"/>
    </source>
</evidence>
<gene>
    <name evidence="1" type="ORF">GGX14DRAFT_409109</name>
</gene>
<comment type="caution">
    <text evidence="1">The sequence shown here is derived from an EMBL/GenBank/DDBJ whole genome shotgun (WGS) entry which is preliminary data.</text>
</comment>
<organism evidence="1 2">
    <name type="scientific">Mycena pura</name>
    <dbReference type="NCBI Taxonomy" id="153505"/>
    <lineage>
        <taxon>Eukaryota</taxon>
        <taxon>Fungi</taxon>
        <taxon>Dikarya</taxon>
        <taxon>Basidiomycota</taxon>
        <taxon>Agaricomycotina</taxon>
        <taxon>Agaricomycetes</taxon>
        <taxon>Agaricomycetidae</taxon>
        <taxon>Agaricales</taxon>
        <taxon>Marasmiineae</taxon>
        <taxon>Mycenaceae</taxon>
        <taxon>Mycena</taxon>
    </lineage>
</organism>
<proteinExistence type="predicted"/>
<dbReference type="EMBL" id="JARJCW010000194">
    <property type="protein sequence ID" value="KAJ7187540.1"/>
    <property type="molecule type" value="Genomic_DNA"/>
</dbReference>
<evidence type="ECO:0000313" key="2">
    <source>
        <dbReference type="Proteomes" id="UP001219525"/>
    </source>
</evidence>
<protein>
    <submittedName>
        <fullName evidence="1">Uncharacterized protein</fullName>
    </submittedName>
</protein>
<accession>A0AAD6UKH5</accession>
<reference evidence="1" key="1">
    <citation type="submission" date="2023-03" db="EMBL/GenBank/DDBJ databases">
        <title>Massive genome expansion in bonnet fungi (Mycena s.s.) driven by repeated elements and novel gene families across ecological guilds.</title>
        <authorList>
            <consortium name="Lawrence Berkeley National Laboratory"/>
            <person name="Harder C.B."/>
            <person name="Miyauchi S."/>
            <person name="Viragh M."/>
            <person name="Kuo A."/>
            <person name="Thoen E."/>
            <person name="Andreopoulos B."/>
            <person name="Lu D."/>
            <person name="Skrede I."/>
            <person name="Drula E."/>
            <person name="Henrissat B."/>
            <person name="Morin E."/>
            <person name="Kohler A."/>
            <person name="Barry K."/>
            <person name="LaButti K."/>
            <person name="Morin E."/>
            <person name="Salamov A."/>
            <person name="Lipzen A."/>
            <person name="Mereny Z."/>
            <person name="Hegedus B."/>
            <person name="Baldrian P."/>
            <person name="Stursova M."/>
            <person name="Weitz H."/>
            <person name="Taylor A."/>
            <person name="Grigoriev I.V."/>
            <person name="Nagy L.G."/>
            <person name="Martin F."/>
            <person name="Kauserud H."/>
        </authorList>
    </citation>
    <scope>NUCLEOTIDE SEQUENCE</scope>
    <source>
        <strain evidence="1">9144</strain>
    </source>
</reference>
<keyword evidence="2" id="KW-1185">Reference proteome</keyword>
<name>A0AAD6UKH5_9AGAR</name>
<sequence>MATFIPCVSELHLRLKLTWDQPYDVQKLVFETLEKHTSGLLSPGESRGAGRYHPLHLIGGEPESASVEGRIPACIVLPPRLHTLQAGSLLVLEWLRSPNVGHRAQQIMNLELFHLRFRLFRGPWVDVPSKYVESLTFDECHYISLLLAAKDHHDSGLNLQNLCRLKHLEIRAQLGEVPKYLLRFLRQLRLPARRTLESITLCLNFSPARPYDTHVWTSIDEALADAATYPRLRSIVISQTGWFKEHELGTAVTDLDFPPNAGCYGSTCRLCFKDPVPTEKRWPTTMSAQSWITAVNGTSV</sequence>
<dbReference type="AlphaFoldDB" id="A0AAD6UKH5"/>
<dbReference type="Proteomes" id="UP001219525">
    <property type="component" value="Unassembled WGS sequence"/>
</dbReference>